<organism evidence="3 4">
    <name type="scientific">Colletotrichum sojae</name>
    <dbReference type="NCBI Taxonomy" id="2175907"/>
    <lineage>
        <taxon>Eukaryota</taxon>
        <taxon>Fungi</taxon>
        <taxon>Dikarya</taxon>
        <taxon>Ascomycota</taxon>
        <taxon>Pezizomycotina</taxon>
        <taxon>Sordariomycetes</taxon>
        <taxon>Hypocreomycetidae</taxon>
        <taxon>Glomerellales</taxon>
        <taxon>Glomerellaceae</taxon>
        <taxon>Colletotrichum</taxon>
        <taxon>Colletotrichum orchidearum species complex</taxon>
    </lineage>
</organism>
<dbReference type="EMBL" id="WIGN01000466">
    <property type="protein sequence ID" value="KAF6792003.1"/>
    <property type="molecule type" value="Genomic_DNA"/>
</dbReference>
<keyword evidence="4" id="KW-1185">Reference proteome</keyword>
<protein>
    <submittedName>
        <fullName evidence="3">Uncharacterized protein</fullName>
    </submittedName>
</protein>
<dbReference type="AlphaFoldDB" id="A0A8H6MK24"/>
<keyword evidence="2" id="KW-0812">Transmembrane</keyword>
<evidence type="ECO:0000313" key="4">
    <source>
        <dbReference type="Proteomes" id="UP000652219"/>
    </source>
</evidence>
<keyword evidence="2" id="KW-1133">Transmembrane helix</keyword>
<sequence length="79" mass="9069">MPATRERGRRSAIRNTKADTKATSEPEAETTFHAVRRTIPDYIDYDATFALDCNKGHRSLAYYLIRLAFLTLAPMMFEL</sequence>
<feature type="region of interest" description="Disordered" evidence="1">
    <location>
        <begin position="1"/>
        <end position="30"/>
    </location>
</feature>
<feature type="transmembrane region" description="Helical" evidence="2">
    <location>
        <begin position="60"/>
        <end position="77"/>
    </location>
</feature>
<evidence type="ECO:0000256" key="1">
    <source>
        <dbReference type="SAM" id="MobiDB-lite"/>
    </source>
</evidence>
<accession>A0A8H6MK24</accession>
<dbReference type="Proteomes" id="UP000652219">
    <property type="component" value="Unassembled WGS sequence"/>
</dbReference>
<comment type="caution">
    <text evidence="3">The sequence shown here is derived from an EMBL/GenBank/DDBJ whole genome shotgun (WGS) entry which is preliminary data.</text>
</comment>
<keyword evidence="2" id="KW-0472">Membrane</keyword>
<gene>
    <name evidence="3" type="ORF">CSOJ01_14252</name>
</gene>
<reference evidence="3 4" key="1">
    <citation type="journal article" date="2020" name="Phytopathology">
        <title>Genome Sequence Resources of Colletotrichum truncatum, C. plurivorum, C. musicola, and C. sojae: Four Species Pathogenic to Soybean (Glycine max).</title>
        <authorList>
            <person name="Rogerio F."/>
            <person name="Boufleur T.R."/>
            <person name="Ciampi-Guillardi M."/>
            <person name="Sukno S.A."/>
            <person name="Thon M.R."/>
            <person name="Massola Junior N.S."/>
            <person name="Baroncelli R."/>
        </authorList>
    </citation>
    <scope>NUCLEOTIDE SEQUENCE [LARGE SCALE GENOMIC DNA]</scope>
    <source>
        <strain evidence="3 4">LFN0009</strain>
    </source>
</reference>
<name>A0A8H6MK24_9PEZI</name>
<proteinExistence type="predicted"/>
<evidence type="ECO:0000256" key="2">
    <source>
        <dbReference type="SAM" id="Phobius"/>
    </source>
</evidence>
<evidence type="ECO:0000313" key="3">
    <source>
        <dbReference type="EMBL" id="KAF6792003.1"/>
    </source>
</evidence>